<proteinExistence type="predicted"/>
<comment type="caution">
    <text evidence="1">The sequence shown here is derived from an EMBL/GenBank/DDBJ whole genome shotgun (WGS) entry which is preliminary data.</text>
</comment>
<dbReference type="STRING" id="592026.GCWU0000282_000690"/>
<dbReference type="AlphaFoldDB" id="V2ZBN9"/>
<keyword evidence="2" id="KW-1185">Reference proteome</keyword>
<evidence type="ECO:0000313" key="2">
    <source>
        <dbReference type="Proteomes" id="UP000018227"/>
    </source>
</evidence>
<accession>V2ZBN9</accession>
<name>V2ZBN9_9FIRM</name>
<reference evidence="1 2" key="1">
    <citation type="submission" date="2013-06" db="EMBL/GenBank/DDBJ databases">
        <authorList>
            <person name="Weinstock G."/>
            <person name="Sodergren E."/>
            <person name="Clifton S."/>
            <person name="Fulton L."/>
            <person name="Fulton B."/>
            <person name="Courtney L."/>
            <person name="Fronick C."/>
            <person name="Harrison M."/>
            <person name="Strong C."/>
            <person name="Farmer C."/>
            <person name="Delahaunty K."/>
            <person name="Markovic C."/>
            <person name="Hall O."/>
            <person name="Minx P."/>
            <person name="Tomlinson C."/>
            <person name="Mitreva M."/>
            <person name="Nelson J."/>
            <person name="Hou S."/>
            <person name="Wollam A."/>
            <person name="Pepin K.H."/>
            <person name="Johnson M."/>
            <person name="Bhonagiri V."/>
            <person name="Nash W.E."/>
            <person name="Warren W."/>
            <person name="Chinwalla A."/>
            <person name="Mardis E.R."/>
            <person name="Wilson R.K."/>
        </authorList>
    </citation>
    <scope>NUCLEOTIDE SEQUENCE [LARGE SCALE GENOMIC DNA]</scope>
    <source>
        <strain evidence="1 2">ATCC 51271</strain>
    </source>
</reference>
<gene>
    <name evidence="1" type="ORF">GCWU0000282_000690</name>
</gene>
<dbReference type="Proteomes" id="UP000018227">
    <property type="component" value="Unassembled WGS sequence"/>
</dbReference>
<sequence>MGITPFYSDKHPYHTIFTVKMKDITWEILFNRKFQRNFLLNKKKDCKRLN</sequence>
<protein>
    <submittedName>
        <fullName evidence="1">Uncharacterized protein</fullName>
    </submittedName>
</protein>
<evidence type="ECO:0000313" key="1">
    <source>
        <dbReference type="EMBL" id="ESL04340.1"/>
    </source>
</evidence>
<dbReference type="EMBL" id="ACIL03000005">
    <property type="protein sequence ID" value="ESL04340.1"/>
    <property type="molecule type" value="Genomic_DNA"/>
</dbReference>
<dbReference type="HOGENOM" id="CLU_3115914_0_0_9"/>
<organism evidence="1 2">
    <name type="scientific">Catonella morbi ATCC 51271</name>
    <dbReference type="NCBI Taxonomy" id="592026"/>
    <lineage>
        <taxon>Bacteria</taxon>
        <taxon>Bacillati</taxon>
        <taxon>Bacillota</taxon>
        <taxon>Clostridia</taxon>
        <taxon>Lachnospirales</taxon>
        <taxon>Lachnospiraceae</taxon>
        <taxon>Catonella</taxon>
    </lineage>
</organism>